<feature type="region of interest" description="Disordered" evidence="1">
    <location>
        <begin position="44"/>
        <end position="97"/>
    </location>
</feature>
<feature type="region of interest" description="Disordered" evidence="1">
    <location>
        <begin position="1"/>
        <end position="28"/>
    </location>
</feature>
<dbReference type="Gramene" id="OGLUM03G16280.1">
    <property type="protein sequence ID" value="OGLUM03G16280.1"/>
    <property type="gene ID" value="OGLUM03G16280"/>
</dbReference>
<feature type="compositionally biased region" description="Low complexity" evidence="1">
    <location>
        <begin position="18"/>
        <end position="28"/>
    </location>
</feature>
<protein>
    <submittedName>
        <fullName evidence="2">Uncharacterized protein</fullName>
    </submittedName>
</protein>
<reference evidence="2" key="2">
    <citation type="submission" date="2018-05" db="EMBL/GenBank/DDBJ databases">
        <title>OgluRS3 (Oryza glumaepatula Reference Sequence Version 3).</title>
        <authorList>
            <person name="Zhang J."/>
            <person name="Kudrna D."/>
            <person name="Lee S."/>
            <person name="Talag J."/>
            <person name="Welchert J."/>
            <person name="Wing R.A."/>
        </authorList>
    </citation>
    <scope>NUCLEOTIDE SEQUENCE [LARGE SCALE GENOMIC DNA]</scope>
</reference>
<feature type="compositionally biased region" description="Gly residues" evidence="1">
    <location>
        <begin position="45"/>
        <end position="54"/>
    </location>
</feature>
<evidence type="ECO:0000313" key="3">
    <source>
        <dbReference type="Proteomes" id="UP000026961"/>
    </source>
</evidence>
<feature type="compositionally biased region" description="Basic and acidic residues" evidence="1">
    <location>
        <begin position="245"/>
        <end position="256"/>
    </location>
</feature>
<reference evidence="2" key="1">
    <citation type="submission" date="2015-04" db="UniProtKB">
        <authorList>
            <consortium name="EnsemblPlants"/>
        </authorList>
    </citation>
    <scope>IDENTIFICATION</scope>
</reference>
<feature type="compositionally biased region" description="Low complexity" evidence="1">
    <location>
        <begin position="120"/>
        <end position="133"/>
    </location>
</feature>
<feature type="compositionally biased region" description="Low complexity" evidence="1">
    <location>
        <begin position="269"/>
        <end position="282"/>
    </location>
</feature>
<dbReference type="Proteomes" id="UP000026961">
    <property type="component" value="Chromosome 3"/>
</dbReference>
<feature type="region of interest" description="Disordered" evidence="1">
    <location>
        <begin position="242"/>
        <end position="282"/>
    </location>
</feature>
<feature type="compositionally biased region" description="Low complexity" evidence="1">
    <location>
        <begin position="1"/>
        <end position="11"/>
    </location>
</feature>
<sequence>MRGAAAPASMPSCPPSSPRGFPSAASPASFGATATLAGFFRFGIRGAGAGGGRSGEPAPLGPEDAAAAGPATSPRAQPSRRRGRRRPAPTRRGGGGRFAVVRRRGAEESLVVVHALRSASPTSVSPGSSLPRRFGPRRRHCPRQRSSPARWGKRGEGEELEVEAASELAGVCAFLPAVLALAACRPGQWHARRMDRDREGEMNGVFSSVSDATWLSPIARGTPSSFYSIALSPLTSTNSALISSERAHPRALDGHLRPRPSRTRRRPPDFSTPSPSVSVPSLYPSASICRGLGTDHHRRADGRPEHRVYDVVCGSGPLDEPVRVGFNVSIC</sequence>
<accession>A0A0D9Z6R9</accession>
<dbReference type="EnsemblPlants" id="OGLUM03G16280.1">
    <property type="protein sequence ID" value="OGLUM03G16280.1"/>
    <property type="gene ID" value="OGLUM03G16280"/>
</dbReference>
<feature type="compositionally biased region" description="Basic residues" evidence="1">
    <location>
        <begin position="78"/>
        <end position="89"/>
    </location>
</feature>
<dbReference type="AlphaFoldDB" id="A0A0D9Z6R9"/>
<name>A0A0D9Z6R9_9ORYZ</name>
<organism evidence="2">
    <name type="scientific">Oryza glumipatula</name>
    <dbReference type="NCBI Taxonomy" id="40148"/>
    <lineage>
        <taxon>Eukaryota</taxon>
        <taxon>Viridiplantae</taxon>
        <taxon>Streptophyta</taxon>
        <taxon>Embryophyta</taxon>
        <taxon>Tracheophyta</taxon>
        <taxon>Spermatophyta</taxon>
        <taxon>Magnoliopsida</taxon>
        <taxon>Liliopsida</taxon>
        <taxon>Poales</taxon>
        <taxon>Poaceae</taxon>
        <taxon>BOP clade</taxon>
        <taxon>Oryzoideae</taxon>
        <taxon>Oryzeae</taxon>
        <taxon>Oryzinae</taxon>
        <taxon>Oryza</taxon>
    </lineage>
</organism>
<evidence type="ECO:0000313" key="2">
    <source>
        <dbReference type="EnsemblPlants" id="OGLUM03G16280.1"/>
    </source>
</evidence>
<dbReference type="HOGENOM" id="CLU_840391_0_0_1"/>
<feature type="compositionally biased region" description="Basic residues" evidence="1">
    <location>
        <begin position="134"/>
        <end position="143"/>
    </location>
</feature>
<feature type="compositionally biased region" description="Low complexity" evidence="1">
    <location>
        <begin position="55"/>
        <end position="77"/>
    </location>
</feature>
<keyword evidence="3" id="KW-1185">Reference proteome</keyword>
<proteinExistence type="predicted"/>
<feature type="region of interest" description="Disordered" evidence="1">
    <location>
        <begin position="120"/>
        <end position="156"/>
    </location>
</feature>
<evidence type="ECO:0000256" key="1">
    <source>
        <dbReference type="SAM" id="MobiDB-lite"/>
    </source>
</evidence>